<feature type="transmembrane region" description="Helical" evidence="5">
    <location>
        <begin position="405"/>
        <end position="427"/>
    </location>
</feature>
<dbReference type="Proteomes" id="UP001300502">
    <property type="component" value="Unassembled WGS sequence"/>
</dbReference>
<proteinExistence type="predicted"/>
<feature type="transmembrane region" description="Helical" evidence="5">
    <location>
        <begin position="269"/>
        <end position="288"/>
    </location>
</feature>
<dbReference type="AlphaFoldDB" id="A0AAV9INP8"/>
<feature type="transmembrane region" description="Helical" evidence="5">
    <location>
        <begin position="94"/>
        <end position="113"/>
    </location>
</feature>
<feature type="domain" description="Major facilitator superfamily (MFS) profile" evidence="6">
    <location>
        <begin position="53"/>
        <end position="466"/>
    </location>
</feature>
<evidence type="ECO:0000256" key="4">
    <source>
        <dbReference type="ARBA" id="ARBA00023136"/>
    </source>
</evidence>
<dbReference type="Pfam" id="PF00083">
    <property type="entry name" value="Sugar_tr"/>
    <property type="match status" value="1"/>
</dbReference>
<dbReference type="GO" id="GO:0046943">
    <property type="term" value="F:carboxylic acid transmembrane transporter activity"/>
    <property type="evidence" value="ECO:0007669"/>
    <property type="project" value="TreeGrafter"/>
</dbReference>
<feature type="transmembrane region" description="Helical" evidence="5">
    <location>
        <begin position="347"/>
        <end position="366"/>
    </location>
</feature>
<dbReference type="Gene3D" id="1.20.1250.20">
    <property type="entry name" value="MFS general substrate transporter like domains"/>
    <property type="match status" value="1"/>
</dbReference>
<dbReference type="InterPro" id="IPR005828">
    <property type="entry name" value="MFS_sugar_transport-like"/>
</dbReference>
<feature type="transmembrane region" description="Helical" evidence="5">
    <location>
        <begin position="442"/>
        <end position="462"/>
    </location>
</feature>
<keyword evidence="4 5" id="KW-0472">Membrane</keyword>
<feature type="transmembrane region" description="Helical" evidence="5">
    <location>
        <begin position="191"/>
        <end position="216"/>
    </location>
</feature>
<feature type="transmembrane region" description="Helical" evidence="5">
    <location>
        <begin position="120"/>
        <end position="141"/>
    </location>
</feature>
<comment type="subcellular location">
    <subcellularLocation>
        <location evidence="1">Membrane</location>
        <topology evidence="1">Multi-pass membrane protein</topology>
    </subcellularLocation>
</comment>
<evidence type="ECO:0000256" key="3">
    <source>
        <dbReference type="ARBA" id="ARBA00022989"/>
    </source>
</evidence>
<sequence>MNSEEKCGLEDCIPTHFNENQIKEDLKVQMVDESKKIPSGQEVKLTTSAINANRLGTALGFLSNGYQYEVTGVLNLLFQLEYGSQYSLFLESSLTSALLFGVLIGQLFFGMVADIQGRKAGLVITSSFVVLGAILATASYGTSVNGLFWMMIIGRGVTGFGMGGEYTCAVTNAMEDSEQISVVHRGKRTGLLVLCVEVLGNTTPLVIQLILVAALHRRNSELIWRLSYGIGIIPCLVVLFYRLRMRDSAIYSESKASSSYRNQWKDMLIVWRGYWPCILGSAITWFIRDFETFSIGSFGASILHEIEGASLFTATWISLLTAALMVLEPLASSFLIDTLGRRNVQLIGWLSLASVIAITGGTYPLLFHHAAVYVFLSIVRAALQYFLAVSIYLTPNEIFPTMYRARLYGLCSAFGKAGAAIGVHVFLSMQQSFGGGTKGLRGIQYFDAAFAVLGFFVALLLVPELKKTSLHKCDVNFMEMCEEARSDSKGGSKVSAIVKECMAYKLFKKIQVGETFPESI</sequence>
<dbReference type="EMBL" id="JANCYU010000073">
    <property type="protein sequence ID" value="KAK4528994.1"/>
    <property type="molecule type" value="Genomic_DNA"/>
</dbReference>
<evidence type="ECO:0000256" key="1">
    <source>
        <dbReference type="ARBA" id="ARBA00004141"/>
    </source>
</evidence>
<keyword evidence="3 5" id="KW-1133">Transmembrane helix</keyword>
<evidence type="ECO:0000256" key="2">
    <source>
        <dbReference type="ARBA" id="ARBA00022692"/>
    </source>
</evidence>
<dbReference type="PROSITE" id="PS50850">
    <property type="entry name" value="MFS"/>
    <property type="match status" value="1"/>
</dbReference>
<evidence type="ECO:0000313" key="8">
    <source>
        <dbReference type="Proteomes" id="UP001300502"/>
    </source>
</evidence>
<comment type="caution">
    <text evidence="7">The sequence shown here is derived from an EMBL/GenBank/DDBJ whole genome shotgun (WGS) entry which is preliminary data.</text>
</comment>
<feature type="transmembrane region" description="Helical" evidence="5">
    <location>
        <begin position="308"/>
        <end position="327"/>
    </location>
</feature>
<dbReference type="InterPro" id="IPR036259">
    <property type="entry name" value="MFS_trans_sf"/>
</dbReference>
<feature type="transmembrane region" description="Helical" evidence="5">
    <location>
        <begin position="372"/>
        <end position="393"/>
    </location>
</feature>
<dbReference type="PANTHER" id="PTHR23508:SF10">
    <property type="entry name" value="CARBOXYLIC ACID TRANSPORTER PROTEIN HOMOLOG"/>
    <property type="match status" value="1"/>
</dbReference>
<feature type="transmembrane region" description="Helical" evidence="5">
    <location>
        <begin position="147"/>
        <end position="170"/>
    </location>
</feature>
<keyword evidence="2 5" id="KW-0812">Transmembrane</keyword>
<name>A0AAV9INP8_9RHOD</name>
<evidence type="ECO:0000256" key="5">
    <source>
        <dbReference type="SAM" id="Phobius"/>
    </source>
</evidence>
<dbReference type="InterPro" id="IPR020846">
    <property type="entry name" value="MFS_dom"/>
</dbReference>
<keyword evidence="8" id="KW-1185">Reference proteome</keyword>
<evidence type="ECO:0000259" key="6">
    <source>
        <dbReference type="PROSITE" id="PS50850"/>
    </source>
</evidence>
<reference evidence="7 8" key="1">
    <citation type="submission" date="2022-07" db="EMBL/GenBank/DDBJ databases">
        <title>Genome-wide signatures of adaptation to extreme environments.</title>
        <authorList>
            <person name="Cho C.H."/>
            <person name="Yoon H.S."/>
        </authorList>
    </citation>
    <scope>NUCLEOTIDE SEQUENCE [LARGE SCALE GENOMIC DNA]</scope>
    <source>
        <strain evidence="7 8">108.79 E11</strain>
    </source>
</reference>
<dbReference type="SUPFAM" id="SSF103473">
    <property type="entry name" value="MFS general substrate transporter"/>
    <property type="match status" value="1"/>
</dbReference>
<accession>A0AAV9INP8</accession>
<dbReference type="PANTHER" id="PTHR23508">
    <property type="entry name" value="CARBOXYLIC ACID TRANSPORTER PROTEIN HOMOLOG"/>
    <property type="match status" value="1"/>
</dbReference>
<gene>
    <name evidence="7" type="ORF">GAYE_SCF68G6943</name>
</gene>
<dbReference type="GO" id="GO:0005886">
    <property type="term" value="C:plasma membrane"/>
    <property type="evidence" value="ECO:0007669"/>
    <property type="project" value="TreeGrafter"/>
</dbReference>
<organism evidence="7 8">
    <name type="scientific">Galdieria yellowstonensis</name>
    <dbReference type="NCBI Taxonomy" id="3028027"/>
    <lineage>
        <taxon>Eukaryota</taxon>
        <taxon>Rhodophyta</taxon>
        <taxon>Bangiophyceae</taxon>
        <taxon>Galdieriales</taxon>
        <taxon>Galdieriaceae</taxon>
        <taxon>Galdieria</taxon>
    </lineage>
</organism>
<evidence type="ECO:0000313" key="7">
    <source>
        <dbReference type="EMBL" id="KAK4528994.1"/>
    </source>
</evidence>
<feature type="transmembrane region" description="Helical" evidence="5">
    <location>
        <begin position="222"/>
        <end position="241"/>
    </location>
</feature>
<protein>
    <recommendedName>
        <fullName evidence="6">Major facilitator superfamily (MFS) profile domain-containing protein</fullName>
    </recommendedName>
</protein>